<evidence type="ECO:0000313" key="2">
    <source>
        <dbReference type="Proteomes" id="UP000050525"/>
    </source>
</evidence>
<proteinExistence type="predicted"/>
<keyword evidence="2" id="KW-1185">Reference proteome</keyword>
<protein>
    <submittedName>
        <fullName evidence="1">Uncharacterized protein</fullName>
    </submittedName>
</protein>
<comment type="caution">
    <text evidence="1">The sequence shown here is derived from an EMBL/GenBank/DDBJ whole genome shotgun (WGS) entry which is preliminary data.</text>
</comment>
<accession>A0A151NWB5</accession>
<organism evidence="1 2">
    <name type="scientific">Alligator mississippiensis</name>
    <name type="common">American alligator</name>
    <dbReference type="NCBI Taxonomy" id="8496"/>
    <lineage>
        <taxon>Eukaryota</taxon>
        <taxon>Metazoa</taxon>
        <taxon>Chordata</taxon>
        <taxon>Craniata</taxon>
        <taxon>Vertebrata</taxon>
        <taxon>Euteleostomi</taxon>
        <taxon>Archelosauria</taxon>
        <taxon>Archosauria</taxon>
        <taxon>Crocodylia</taxon>
        <taxon>Alligatoridae</taxon>
        <taxon>Alligatorinae</taxon>
        <taxon>Alligator</taxon>
    </lineage>
</organism>
<evidence type="ECO:0000313" key="1">
    <source>
        <dbReference type="EMBL" id="KYO41201.1"/>
    </source>
</evidence>
<sequence length="123" mass="13440">MASPLEAQEAVDGSNGGVRVHTVSIPVWIWAAAVCQQGAWDAVGSQVSARWPWGMSAGEGRKEKVRGSVMPREFQEPVQFTNNLHENGKHQALLCKGHVEEILLSSHEDNWRGATNPALVSRD</sequence>
<gene>
    <name evidence="1" type="ORF">Y1Q_0011043</name>
</gene>
<dbReference type="AlphaFoldDB" id="A0A151NWB5"/>
<name>A0A151NWB5_ALLMI</name>
<dbReference type="EMBL" id="AKHW03001657">
    <property type="protein sequence ID" value="KYO41201.1"/>
    <property type="molecule type" value="Genomic_DNA"/>
</dbReference>
<reference evidence="1 2" key="1">
    <citation type="journal article" date="2012" name="Genome Biol.">
        <title>Sequencing three crocodilian genomes to illuminate the evolution of archosaurs and amniotes.</title>
        <authorList>
            <person name="St John J.A."/>
            <person name="Braun E.L."/>
            <person name="Isberg S.R."/>
            <person name="Miles L.G."/>
            <person name="Chong A.Y."/>
            <person name="Gongora J."/>
            <person name="Dalzell P."/>
            <person name="Moran C."/>
            <person name="Bed'hom B."/>
            <person name="Abzhanov A."/>
            <person name="Burgess S.C."/>
            <person name="Cooksey A.M."/>
            <person name="Castoe T.A."/>
            <person name="Crawford N.G."/>
            <person name="Densmore L.D."/>
            <person name="Drew J.C."/>
            <person name="Edwards S.V."/>
            <person name="Faircloth B.C."/>
            <person name="Fujita M.K."/>
            <person name="Greenwold M.J."/>
            <person name="Hoffmann F.G."/>
            <person name="Howard J.M."/>
            <person name="Iguchi T."/>
            <person name="Janes D.E."/>
            <person name="Khan S.Y."/>
            <person name="Kohno S."/>
            <person name="de Koning A.J."/>
            <person name="Lance S.L."/>
            <person name="McCarthy F.M."/>
            <person name="McCormack J.E."/>
            <person name="Merchant M.E."/>
            <person name="Peterson D.G."/>
            <person name="Pollock D.D."/>
            <person name="Pourmand N."/>
            <person name="Raney B.J."/>
            <person name="Roessler K.A."/>
            <person name="Sanford J.R."/>
            <person name="Sawyer R.H."/>
            <person name="Schmidt C.J."/>
            <person name="Triplett E.W."/>
            <person name="Tuberville T.D."/>
            <person name="Venegas-Anaya M."/>
            <person name="Howard J.T."/>
            <person name="Jarvis E.D."/>
            <person name="Guillette L.J.Jr."/>
            <person name="Glenn T.C."/>
            <person name="Green R.E."/>
            <person name="Ray D.A."/>
        </authorList>
    </citation>
    <scope>NUCLEOTIDE SEQUENCE [LARGE SCALE GENOMIC DNA]</scope>
    <source>
        <strain evidence="1">KSC_2009_1</strain>
    </source>
</reference>
<dbReference type="Proteomes" id="UP000050525">
    <property type="component" value="Unassembled WGS sequence"/>
</dbReference>